<keyword evidence="1" id="KW-0812">Transmembrane</keyword>
<sequence length="1247" mass="146073">MEKNKKKFFSLTPEVLEDNEKKQIYIDALDYAFANSNIKNIAITGIYGAGKSSVWKTYLEDRQLCDIITVSLGKYEDNIENLNNSDDIYQNDTVDKVNIKMSNNSSIDTDNRIERQLINQILSQIKQNKIPLSKYRYKSNKSNTYIILQTFLIILIILSVLLWFSRESIIKYIKEFNNEFDPIYFIIFCILLFLPAVVYFSFIFLRDNRFIVSKINIKGTEANLKDNDNNDESILDRDIKEIVYLLISSETKVVVIEDLDRYDNIGIFTKLRELNFLVNKYLETNDEYKNDSKIIRFVYMVKDGLFVSKNRTKFFDFIIPIVPVINSKNSESKFKNAIKNANNKPDNNIITKISMYIDDMRLLNNIANEFIIYENIIAIRDLGLDVNKLLALIVLKNIFPLEFDLLQEDKGYIYRILTDIDNYKNIVNEKLVEKLNKINDELSFLQEHHENGRFEVMATMISPNVQLVNIQDVSTWAQFLKNQSLKPDEPFRIAYARSSNNNTYNSFNYETFIDKFILTTQERKDLVEKFPIDKNARIQELLNEKVLIEKQIKEMSLKPIKEQLKIMPADKLETIFTGSKEKITQSHYFSLIRFLILEGLLDETYWHYKGCFYKGSLEKNDTIFIKNLLEAKKQDIFLNIENPHEVKVRLDISDFERFNILNKKLLEICIESNSKNQLYSIINSVQTYNNYEQLIKIIDTYNYELTKRFVDIIIEYKAKELVKILDRCVAVESNTFKNILLSVCVNKNIEINTLKLFSEFIEQYENIISLVLDKEFEIFIKNMSDAEIKFMNISKSNADVTRVKELAEIKAYVLNVSNVKFITGMILGESVDRGKLISIIYNSNMLISTKEYIEENFVKFVTTYVDENALNESFSNEEDIVIKIINSSLPVDYKKKYIELNKTMVSDISKINDLETNVFLVEELFASNNIIFNVDNITTYWNSIHEYSDKFVTYIDMNINDNNYEEILLNNIEICNVFINDADVTDKLFNYTIIFANEKIEKLDADITKDRLQILIDKNLILTTDENFKILLKKSYFKEITSLISSQENNLEDDAIGVLLRNELDAELIYELINSNISYANSIKLLNKITNVVLIEKIDFEKIDIIGYLIEVGLSDININYICKHFDKFFLKEEFVYYLDINNKFDKIKNENISQSFIEFVLSSNDISYDSKTDLVVIKIKSKSKAEEIKEIISNIKIISKLAEVWDNKRPALDNSYKNKVGNALLDEGYVYKRNDKDWIRIVEKKQ</sequence>
<keyword evidence="1" id="KW-1133">Transmembrane helix</keyword>
<dbReference type="RefSeq" id="WP_087258351.1">
    <property type="nucleotide sequence ID" value="NZ_CAJFOD010000085.1"/>
</dbReference>
<organism evidence="3 4">
    <name type="scientific">Thomasclavelia spiroformis</name>
    <dbReference type="NCBI Taxonomy" id="29348"/>
    <lineage>
        <taxon>Bacteria</taxon>
        <taxon>Bacillati</taxon>
        <taxon>Bacillota</taxon>
        <taxon>Erysipelotrichia</taxon>
        <taxon>Erysipelotrichales</taxon>
        <taxon>Coprobacillaceae</taxon>
        <taxon>Thomasclavelia</taxon>
    </lineage>
</organism>
<reference evidence="4" key="1">
    <citation type="submission" date="2017-04" db="EMBL/GenBank/DDBJ databases">
        <title>Function of individual gut microbiota members based on whole genome sequencing of pure cultures obtained from chicken caecum.</title>
        <authorList>
            <person name="Medvecky M."/>
            <person name="Cejkova D."/>
            <person name="Polansky O."/>
            <person name="Karasova D."/>
            <person name="Kubasova T."/>
            <person name="Cizek A."/>
            <person name="Rychlik I."/>
        </authorList>
    </citation>
    <scope>NUCLEOTIDE SEQUENCE [LARGE SCALE GENOMIC DNA]</scope>
    <source>
        <strain evidence="4">An149</strain>
    </source>
</reference>
<evidence type="ECO:0000259" key="2">
    <source>
        <dbReference type="Pfam" id="PF20693"/>
    </source>
</evidence>
<proteinExistence type="predicted"/>
<accession>A0A1Y4QGS6</accession>
<evidence type="ECO:0000313" key="4">
    <source>
        <dbReference type="Proteomes" id="UP000196258"/>
    </source>
</evidence>
<comment type="caution">
    <text evidence="3">The sequence shown here is derived from an EMBL/GenBank/DDBJ whole genome shotgun (WGS) entry which is preliminary data.</text>
</comment>
<dbReference type="EMBL" id="NFLB01000019">
    <property type="protein sequence ID" value="OUQ03493.1"/>
    <property type="molecule type" value="Genomic_DNA"/>
</dbReference>
<keyword evidence="1" id="KW-0472">Membrane</keyword>
<dbReference type="InterPro" id="IPR048428">
    <property type="entry name" value="YobI-NTPase"/>
</dbReference>
<evidence type="ECO:0000313" key="3">
    <source>
        <dbReference type="EMBL" id="OUQ03493.1"/>
    </source>
</evidence>
<dbReference type="PANTHER" id="PTHR42264">
    <property type="entry name" value="EPHRIN_REC_LIKE DOMAIN-CONTAINING PROTEIN"/>
    <property type="match status" value="1"/>
</dbReference>
<name>A0A1Y4QGS6_9FIRM</name>
<protein>
    <recommendedName>
        <fullName evidence="2">YobI-like P-loop NTPase domain-containing protein</fullName>
    </recommendedName>
</protein>
<gene>
    <name evidence="3" type="ORF">B5E91_12655</name>
</gene>
<feature type="transmembrane region" description="Helical" evidence="1">
    <location>
        <begin position="184"/>
        <end position="205"/>
    </location>
</feature>
<dbReference type="Proteomes" id="UP000196258">
    <property type="component" value="Unassembled WGS sequence"/>
</dbReference>
<feature type="domain" description="YobI-like P-loop NTPase" evidence="2">
    <location>
        <begin position="25"/>
        <end position="414"/>
    </location>
</feature>
<dbReference type="AlphaFoldDB" id="A0A1Y4QGS6"/>
<evidence type="ECO:0000256" key="1">
    <source>
        <dbReference type="SAM" id="Phobius"/>
    </source>
</evidence>
<dbReference type="Pfam" id="PF20693">
    <property type="entry name" value="YobI-ATPase"/>
    <property type="match status" value="1"/>
</dbReference>
<feature type="transmembrane region" description="Helical" evidence="1">
    <location>
        <begin position="144"/>
        <end position="164"/>
    </location>
</feature>